<protein>
    <submittedName>
        <fullName evidence="1">Uncharacterized protein</fullName>
    </submittedName>
</protein>
<comment type="caution">
    <text evidence="1">The sequence shown here is derived from an EMBL/GenBank/DDBJ whole genome shotgun (WGS) entry which is preliminary data.</text>
</comment>
<keyword evidence="2" id="KW-1185">Reference proteome</keyword>
<evidence type="ECO:0000313" key="2">
    <source>
        <dbReference type="Proteomes" id="UP001163603"/>
    </source>
</evidence>
<dbReference type="Proteomes" id="UP001163603">
    <property type="component" value="Chromosome 7"/>
</dbReference>
<evidence type="ECO:0000313" key="1">
    <source>
        <dbReference type="EMBL" id="KAJ0034938.1"/>
    </source>
</evidence>
<name>A0ACC0YEW1_9ROSI</name>
<accession>A0ACC0YEW1</accession>
<dbReference type="EMBL" id="CM047742">
    <property type="protein sequence ID" value="KAJ0034938.1"/>
    <property type="molecule type" value="Genomic_DNA"/>
</dbReference>
<organism evidence="1 2">
    <name type="scientific">Pistacia integerrima</name>
    <dbReference type="NCBI Taxonomy" id="434235"/>
    <lineage>
        <taxon>Eukaryota</taxon>
        <taxon>Viridiplantae</taxon>
        <taxon>Streptophyta</taxon>
        <taxon>Embryophyta</taxon>
        <taxon>Tracheophyta</taxon>
        <taxon>Spermatophyta</taxon>
        <taxon>Magnoliopsida</taxon>
        <taxon>eudicotyledons</taxon>
        <taxon>Gunneridae</taxon>
        <taxon>Pentapetalae</taxon>
        <taxon>rosids</taxon>
        <taxon>malvids</taxon>
        <taxon>Sapindales</taxon>
        <taxon>Anacardiaceae</taxon>
        <taxon>Pistacia</taxon>
    </lineage>
</organism>
<gene>
    <name evidence="1" type="ORF">Pint_25936</name>
</gene>
<reference evidence="2" key="1">
    <citation type="journal article" date="2023" name="G3 (Bethesda)">
        <title>Genome assembly and association tests identify interacting loci associated with vigor, precocity, and sex in interspecific pistachio rootstocks.</title>
        <authorList>
            <person name="Palmer W."/>
            <person name="Jacygrad E."/>
            <person name="Sagayaradj S."/>
            <person name="Cavanaugh K."/>
            <person name="Han R."/>
            <person name="Bertier L."/>
            <person name="Beede B."/>
            <person name="Kafkas S."/>
            <person name="Golino D."/>
            <person name="Preece J."/>
            <person name="Michelmore R."/>
        </authorList>
    </citation>
    <scope>NUCLEOTIDE SEQUENCE [LARGE SCALE GENOMIC DNA]</scope>
</reference>
<proteinExistence type="predicted"/>
<sequence length="111" mass="13150">MNIKAFEKLCSLLQRERGLKSNRNTSVEEMVCSFLHICAHHIKNRVLSRQLDRSGETVSRNFHVVLNAVLRMHTILLKEPKPITEDSTDERWKWFKVHNEDPKQYIMAVFM</sequence>